<dbReference type="NCBIfam" id="TIGR00231">
    <property type="entry name" value="small_GTP"/>
    <property type="match status" value="1"/>
</dbReference>
<protein>
    <recommendedName>
        <fullName evidence="13">GTP-binding protein Rhes</fullName>
    </recommendedName>
</protein>
<evidence type="ECO:0000256" key="4">
    <source>
        <dbReference type="ARBA" id="ARBA00022741"/>
    </source>
</evidence>
<dbReference type="GO" id="GO:0005525">
    <property type="term" value="F:GTP binding"/>
    <property type="evidence" value="ECO:0007669"/>
    <property type="project" value="UniProtKB-KW"/>
</dbReference>
<dbReference type="Pfam" id="PF00071">
    <property type="entry name" value="Ras"/>
    <property type="match status" value="1"/>
</dbReference>
<dbReference type="PROSITE" id="PS51419">
    <property type="entry name" value="RAB"/>
    <property type="match status" value="1"/>
</dbReference>
<feature type="compositionally biased region" description="Polar residues" evidence="10">
    <location>
        <begin position="215"/>
        <end position="236"/>
    </location>
</feature>
<dbReference type="GeneID" id="111249820"/>
<keyword evidence="7" id="KW-0449">Lipoprotein</keyword>
<proteinExistence type="inferred from homology"/>
<dbReference type="PROSITE" id="PS51421">
    <property type="entry name" value="RAS"/>
    <property type="match status" value="1"/>
</dbReference>
<keyword evidence="3" id="KW-0488">Methylation</keyword>
<dbReference type="InterPro" id="IPR001806">
    <property type="entry name" value="Small_GTPase"/>
</dbReference>
<dbReference type="GO" id="GO:0003924">
    <property type="term" value="F:GTPase activity"/>
    <property type="evidence" value="ECO:0007669"/>
    <property type="project" value="InterPro"/>
</dbReference>
<dbReference type="InterPro" id="IPR052236">
    <property type="entry name" value="Small_GTPase_RasD"/>
</dbReference>
<dbReference type="Gene3D" id="3.40.50.300">
    <property type="entry name" value="P-loop containing nucleotide triphosphate hydrolases"/>
    <property type="match status" value="1"/>
</dbReference>
<keyword evidence="8" id="KW-0636">Prenylation</keyword>
<comment type="subcellular location">
    <subcellularLocation>
        <location evidence="1">Cell membrane</location>
        <topology evidence="1">Lipid-anchor</topology>
    </subcellularLocation>
</comment>
<dbReference type="KEGG" id="vde:111249820"/>
<feature type="region of interest" description="Disordered" evidence="10">
    <location>
        <begin position="207"/>
        <end position="236"/>
    </location>
</feature>
<evidence type="ECO:0000256" key="10">
    <source>
        <dbReference type="SAM" id="MobiDB-lite"/>
    </source>
</evidence>
<evidence type="ECO:0000256" key="1">
    <source>
        <dbReference type="ARBA" id="ARBA00004193"/>
    </source>
</evidence>
<dbReference type="RefSeq" id="XP_022659916.1">
    <property type="nucleotide sequence ID" value="XM_022804181.1"/>
</dbReference>
<evidence type="ECO:0000256" key="6">
    <source>
        <dbReference type="ARBA" id="ARBA00023136"/>
    </source>
</evidence>
<evidence type="ECO:0000256" key="7">
    <source>
        <dbReference type="ARBA" id="ARBA00023288"/>
    </source>
</evidence>
<sequence length="236" mass="26927">MTLVKEFQVKMSAASRTDLLPTIDECSVRTKDHYKLVVLGDSKVGKTSIIHQFLYGKMPPKYSATVEEFHQGEFDLNGTSLTLDIVDTAGSYPFPAMRRLAITTGDAFILVYSIDSQKSFEQVRALRDEVLEYCNRQAHIIVVGNKADLEERRQVKKELAETLVEIDWEHGFIETSARSNVNILQIFRKLMNISKIPMELTPKVLEKQRRKSLPVHNTQPSLRDQTLLKRNSCNVS</sequence>
<evidence type="ECO:0008006" key="13">
    <source>
        <dbReference type="Google" id="ProtNLM"/>
    </source>
</evidence>
<keyword evidence="5" id="KW-0342">GTP-binding</keyword>
<dbReference type="SMART" id="SM00176">
    <property type="entry name" value="RAN"/>
    <property type="match status" value="1"/>
</dbReference>
<evidence type="ECO:0000256" key="5">
    <source>
        <dbReference type="ARBA" id="ARBA00023134"/>
    </source>
</evidence>
<name>A0A7M7K183_VARDE</name>
<dbReference type="InParanoid" id="A0A7M7K183"/>
<evidence type="ECO:0000256" key="9">
    <source>
        <dbReference type="ARBA" id="ARBA00038061"/>
    </source>
</evidence>
<dbReference type="GO" id="GO:0005886">
    <property type="term" value="C:plasma membrane"/>
    <property type="evidence" value="ECO:0007669"/>
    <property type="project" value="UniProtKB-SubCell"/>
</dbReference>
<dbReference type="EnsemblMetazoa" id="XM_022804181">
    <property type="protein sequence ID" value="XP_022659916"/>
    <property type="gene ID" value="LOC111249820"/>
</dbReference>
<reference evidence="11" key="1">
    <citation type="submission" date="2021-01" db="UniProtKB">
        <authorList>
            <consortium name="EnsemblMetazoa"/>
        </authorList>
    </citation>
    <scope>IDENTIFICATION</scope>
</reference>
<evidence type="ECO:0000256" key="2">
    <source>
        <dbReference type="ARBA" id="ARBA00022475"/>
    </source>
</evidence>
<dbReference type="SMART" id="SM00173">
    <property type="entry name" value="RAS"/>
    <property type="match status" value="1"/>
</dbReference>
<dbReference type="OMA" id="WLSPALC"/>
<dbReference type="FunCoup" id="A0A7M7K183">
    <property type="interactions" value="65"/>
</dbReference>
<dbReference type="FunFam" id="3.40.50.300:FF:000475">
    <property type="entry name" value="GTP-binding protein Rhes"/>
    <property type="match status" value="1"/>
</dbReference>
<keyword evidence="6" id="KW-0472">Membrane</keyword>
<comment type="similarity">
    <text evidence="9">Belongs to the small GTPase superfamily. RasD family.</text>
</comment>
<dbReference type="AlphaFoldDB" id="A0A7M7K183"/>
<evidence type="ECO:0000313" key="12">
    <source>
        <dbReference type="Proteomes" id="UP000594260"/>
    </source>
</evidence>
<keyword evidence="12" id="KW-1185">Reference proteome</keyword>
<evidence type="ECO:0000313" key="11">
    <source>
        <dbReference type="EnsemblMetazoa" id="XP_022659916"/>
    </source>
</evidence>
<dbReference type="SMART" id="SM00174">
    <property type="entry name" value="RHO"/>
    <property type="match status" value="1"/>
</dbReference>
<dbReference type="PRINTS" id="PR00449">
    <property type="entry name" value="RASTRNSFRMNG"/>
</dbReference>
<organism evidence="11 12">
    <name type="scientific">Varroa destructor</name>
    <name type="common">Honeybee mite</name>
    <dbReference type="NCBI Taxonomy" id="109461"/>
    <lineage>
        <taxon>Eukaryota</taxon>
        <taxon>Metazoa</taxon>
        <taxon>Ecdysozoa</taxon>
        <taxon>Arthropoda</taxon>
        <taxon>Chelicerata</taxon>
        <taxon>Arachnida</taxon>
        <taxon>Acari</taxon>
        <taxon>Parasitiformes</taxon>
        <taxon>Mesostigmata</taxon>
        <taxon>Gamasina</taxon>
        <taxon>Dermanyssoidea</taxon>
        <taxon>Varroidae</taxon>
        <taxon>Varroa</taxon>
    </lineage>
</organism>
<keyword evidence="2" id="KW-1003">Cell membrane</keyword>
<evidence type="ECO:0000256" key="8">
    <source>
        <dbReference type="ARBA" id="ARBA00023289"/>
    </source>
</evidence>
<dbReference type="SMART" id="SM00175">
    <property type="entry name" value="RAB"/>
    <property type="match status" value="1"/>
</dbReference>
<keyword evidence="4" id="KW-0547">Nucleotide-binding</keyword>
<dbReference type="InterPro" id="IPR027417">
    <property type="entry name" value="P-loop_NTPase"/>
</dbReference>
<dbReference type="PANTHER" id="PTHR46149">
    <property type="entry name" value="MIP08469P"/>
    <property type="match status" value="1"/>
</dbReference>
<dbReference type="InterPro" id="IPR005225">
    <property type="entry name" value="Small_GTP-bd"/>
</dbReference>
<evidence type="ECO:0000256" key="3">
    <source>
        <dbReference type="ARBA" id="ARBA00022481"/>
    </source>
</evidence>
<dbReference type="OrthoDB" id="265044at2759"/>
<dbReference type="PANTHER" id="PTHR46149:SF7">
    <property type="entry name" value="GTP-BINDING PROTEIN DI-RAS2"/>
    <property type="match status" value="1"/>
</dbReference>
<accession>A0A7M7K183</accession>
<dbReference type="SUPFAM" id="SSF52540">
    <property type="entry name" value="P-loop containing nucleoside triphosphate hydrolases"/>
    <property type="match status" value="1"/>
</dbReference>
<dbReference type="Proteomes" id="UP000594260">
    <property type="component" value="Unplaced"/>
</dbReference>